<evidence type="ECO:0000256" key="8">
    <source>
        <dbReference type="SAM" id="SignalP"/>
    </source>
</evidence>
<reference evidence="10" key="2">
    <citation type="submission" date="2025-08" db="UniProtKB">
        <authorList>
            <consortium name="RefSeq"/>
        </authorList>
    </citation>
    <scope>IDENTIFICATION</scope>
    <source>
        <tissue evidence="10">Leaf</tissue>
    </source>
</reference>
<dbReference type="PANTHER" id="PTHR45667">
    <property type="entry name" value="S-ADENOSYLMETHIONINE MITOCHONDRIAL CARRIER PROTEIN"/>
    <property type="match status" value="1"/>
</dbReference>
<proteinExistence type="inferred from homology"/>
<evidence type="ECO:0000256" key="4">
    <source>
        <dbReference type="ARBA" id="ARBA00022692"/>
    </source>
</evidence>
<dbReference type="Pfam" id="PF00153">
    <property type="entry name" value="Mito_carr"/>
    <property type="match status" value="1"/>
</dbReference>
<gene>
    <name evidence="10" type="primary">LOC110795981</name>
</gene>
<dbReference type="InterPro" id="IPR023395">
    <property type="entry name" value="MCP_dom_sf"/>
</dbReference>
<evidence type="ECO:0000313" key="9">
    <source>
        <dbReference type="Proteomes" id="UP000813463"/>
    </source>
</evidence>
<keyword evidence="4" id="KW-0812">Transmembrane</keyword>
<keyword evidence="8" id="KW-0732">Signal</keyword>
<reference evidence="9" key="1">
    <citation type="journal article" date="2021" name="Nat. Commun.">
        <title>Genomic analyses provide insights into spinach domestication and the genetic basis of agronomic traits.</title>
        <authorList>
            <person name="Cai X."/>
            <person name="Sun X."/>
            <person name="Xu C."/>
            <person name="Sun H."/>
            <person name="Wang X."/>
            <person name="Ge C."/>
            <person name="Zhang Z."/>
            <person name="Wang Q."/>
            <person name="Fei Z."/>
            <person name="Jiao C."/>
            <person name="Wang Q."/>
        </authorList>
    </citation>
    <scope>NUCLEOTIDE SEQUENCE [LARGE SCALE GENOMIC DNA]</scope>
    <source>
        <strain evidence="9">cv. Varoflay</strain>
    </source>
</reference>
<dbReference type="InterPro" id="IPR018108">
    <property type="entry name" value="MCP_transmembrane"/>
</dbReference>
<name>A0ABM3RLS5_SPIOL</name>
<evidence type="ECO:0000313" key="10">
    <source>
        <dbReference type="RefSeq" id="XP_056696567.1"/>
    </source>
</evidence>
<evidence type="ECO:0000256" key="5">
    <source>
        <dbReference type="ARBA" id="ARBA00022737"/>
    </source>
</evidence>
<keyword evidence="3" id="KW-0813">Transport</keyword>
<dbReference type="Gene3D" id="1.50.40.10">
    <property type="entry name" value="Mitochondrial carrier domain"/>
    <property type="match status" value="1"/>
</dbReference>
<evidence type="ECO:0000256" key="6">
    <source>
        <dbReference type="ARBA" id="ARBA00022989"/>
    </source>
</evidence>
<keyword evidence="7" id="KW-0472">Membrane</keyword>
<dbReference type="SUPFAM" id="SSF103506">
    <property type="entry name" value="Mitochondrial carrier"/>
    <property type="match status" value="1"/>
</dbReference>
<accession>A0ABM3RLS5</accession>
<evidence type="ECO:0000256" key="2">
    <source>
        <dbReference type="ARBA" id="ARBA00006375"/>
    </source>
</evidence>
<keyword evidence="6" id="KW-1133">Transmembrane helix</keyword>
<organism evidence="9 10">
    <name type="scientific">Spinacia oleracea</name>
    <name type="common">Spinach</name>
    <dbReference type="NCBI Taxonomy" id="3562"/>
    <lineage>
        <taxon>Eukaryota</taxon>
        <taxon>Viridiplantae</taxon>
        <taxon>Streptophyta</taxon>
        <taxon>Embryophyta</taxon>
        <taxon>Tracheophyta</taxon>
        <taxon>Spermatophyta</taxon>
        <taxon>Magnoliopsida</taxon>
        <taxon>eudicotyledons</taxon>
        <taxon>Gunneridae</taxon>
        <taxon>Pentapetalae</taxon>
        <taxon>Caryophyllales</taxon>
        <taxon>Chenopodiaceae</taxon>
        <taxon>Chenopodioideae</taxon>
        <taxon>Anserineae</taxon>
        <taxon>Spinacia</taxon>
    </lineage>
</organism>
<comment type="similarity">
    <text evidence="2">Belongs to the mitochondrial carrier (TC 2.A.29) family.</text>
</comment>
<evidence type="ECO:0000256" key="3">
    <source>
        <dbReference type="ARBA" id="ARBA00022448"/>
    </source>
</evidence>
<protein>
    <submittedName>
        <fullName evidence="10">S-adenosylmethionine carrier 1, chloroplastic/mitochondrial-like</fullName>
    </submittedName>
</protein>
<feature type="chain" id="PRO_5047320515" evidence="8">
    <location>
        <begin position="25"/>
        <end position="81"/>
    </location>
</feature>
<dbReference type="Proteomes" id="UP000813463">
    <property type="component" value="Chromosome 3"/>
</dbReference>
<keyword evidence="9" id="KW-1185">Reference proteome</keyword>
<comment type="subcellular location">
    <subcellularLocation>
        <location evidence="1">Membrane</location>
        <topology evidence="1">Multi-pass membrane protein</topology>
    </subcellularLocation>
</comment>
<feature type="signal peptide" evidence="8">
    <location>
        <begin position="1"/>
        <end position="24"/>
    </location>
</feature>
<evidence type="ECO:0000256" key="7">
    <source>
        <dbReference type="ARBA" id="ARBA00023136"/>
    </source>
</evidence>
<keyword evidence="5" id="KW-0677">Repeat</keyword>
<evidence type="ECO:0000256" key="1">
    <source>
        <dbReference type="ARBA" id="ARBA00004141"/>
    </source>
</evidence>
<dbReference type="RefSeq" id="XP_056696567.1">
    <property type="nucleotide sequence ID" value="XM_056840589.1"/>
</dbReference>
<sequence>MFNLGFLPCLIIICFLCFVKFVQTAGAVGGMDASLIRVPTELVKQRMQTGQFVSAPDVVRLIVAKEGFKGLPIVSASRFAV</sequence>
<dbReference type="GeneID" id="110795981"/>